<gene>
    <name evidence="1" type="ORF">MES4922_250007</name>
</gene>
<keyword evidence="2" id="KW-1185">Reference proteome</keyword>
<name>A0ABN8JR47_9HYPH</name>
<proteinExistence type="predicted"/>
<dbReference type="RefSeq" id="WP_254025451.1">
    <property type="nucleotide sequence ID" value="NZ_CAKXZS010000018.1"/>
</dbReference>
<dbReference type="EMBL" id="CAKXZS010000018">
    <property type="protein sequence ID" value="CAH2400508.1"/>
    <property type="molecule type" value="Genomic_DNA"/>
</dbReference>
<dbReference type="SUPFAM" id="SSF52540">
    <property type="entry name" value="P-loop containing nucleoside triphosphate hydrolases"/>
    <property type="match status" value="1"/>
</dbReference>
<evidence type="ECO:0000313" key="2">
    <source>
        <dbReference type="Proteomes" id="UP001152604"/>
    </source>
</evidence>
<dbReference type="Pfam" id="PF13481">
    <property type="entry name" value="AAA_25"/>
    <property type="match status" value="1"/>
</dbReference>
<dbReference type="GO" id="GO:0004386">
    <property type="term" value="F:helicase activity"/>
    <property type="evidence" value="ECO:0007669"/>
    <property type="project" value="UniProtKB-KW"/>
</dbReference>
<protein>
    <submittedName>
        <fullName evidence="1">Plasmid and phage replicative helicase</fullName>
    </submittedName>
</protein>
<dbReference type="InterPro" id="IPR027417">
    <property type="entry name" value="P-loop_NTPase"/>
</dbReference>
<keyword evidence="1" id="KW-0067">ATP-binding</keyword>
<dbReference type="Gene3D" id="3.40.50.300">
    <property type="entry name" value="P-loop containing nucleotide triphosphate hydrolases"/>
    <property type="match status" value="1"/>
</dbReference>
<dbReference type="Proteomes" id="UP001152604">
    <property type="component" value="Unassembled WGS sequence"/>
</dbReference>
<keyword evidence="1" id="KW-0547">Nucleotide-binding</keyword>
<organism evidence="1 2">
    <name type="scientific">Mesorhizobium ventifaucium</name>
    <dbReference type="NCBI Taxonomy" id="666020"/>
    <lineage>
        <taxon>Bacteria</taxon>
        <taxon>Pseudomonadati</taxon>
        <taxon>Pseudomonadota</taxon>
        <taxon>Alphaproteobacteria</taxon>
        <taxon>Hyphomicrobiales</taxon>
        <taxon>Phyllobacteriaceae</taxon>
        <taxon>Mesorhizobium</taxon>
    </lineage>
</organism>
<evidence type="ECO:0000313" key="1">
    <source>
        <dbReference type="EMBL" id="CAH2400508.1"/>
    </source>
</evidence>
<keyword evidence="1" id="KW-0347">Helicase</keyword>
<accession>A0ABN8JR47</accession>
<reference evidence="1" key="1">
    <citation type="submission" date="2022-03" db="EMBL/GenBank/DDBJ databases">
        <authorList>
            <person name="Brunel B."/>
        </authorList>
    </citation>
    <scope>NUCLEOTIDE SEQUENCE</scope>
    <source>
        <strain evidence="1">STM4922sample</strain>
    </source>
</reference>
<keyword evidence="1" id="KW-0378">Hydrolase</keyword>
<comment type="caution">
    <text evidence="1">The sequence shown here is derived from an EMBL/GenBank/DDBJ whole genome shotgun (WGS) entry which is preliminary data.</text>
</comment>
<sequence length="411" mass="44917">MNYSHTDPIAARMDDPWRGVDYEGKPSPSQLRITAAPFVWREPADIPPRRWLFGGHYIRGYVTGTVAPGGMGKTSVVQTEALSMVTGRDLLGIKPDLASLKAWIWNLEDPTEEVERRFAASVVHHGINPHDLAGRLFVNSGRDTPLVIARKVKDAITVAEPVIDALVAEIDANGIDVLIIDPFVSSHGLPENDNAAIDAAVKAWGRVAGRGNCSVELVHHSRKLNGDAISADSARGGSAFVDGCRAVRVINRMSEEEATRLGVDEARRFFFMLADKQNMAPPADKRDWYQLVSVPLANGDNVAAVDKWTPPNPFDDVTPDHLRRVQALFASSDYRESEQSPEWGGIAVATVLDLDVGAGRKANERTGQQKAARAKIKGILRTWQDTGAIILETRADAKRMNKLFYACGEPA</sequence>